<dbReference type="GO" id="GO:0000287">
    <property type="term" value="F:magnesium ion binding"/>
    <property type="evidence" value="ECO:0007669"/>
    <property type="project" value="InterPro"/>
</dbReference>
<dbReference type="InterPro" id="IPR005630">
    <property type="entry name" value="Terpene_synthase_metal-bd"/>
</dbReference>
<accession>A0A2G9FZT1</accession>
<dbReference type="InterPro" id="IPR008930">
    <property type="entry name" value="Terpenoid_cyclase/PrenylTrfase"/>
</dbReference>
<dbReference type="SUPFAM" id="SSF48239">
    <property type="entry name" value="Terpenoid cyclases/Protein prenyltransferases"/>
    <property type="match status" value="1"/>
</dbReference>
<dbReference type="SFLD" id="SFLDS00005">
    <property type="entry name" value="Isoprenoid_Synthase_Type_I"/>
    <property type="match status" value="1"/>
</dbReference>
<keyword evidence="4 7" id="KW-0456">Lyase</keyword>
<feature type="domain" description="Terpene synthase metal-binding" evidence="6">
    <location>
        <begin position="270"/>
        <end position="506"/>
    </location>
</feature>
<feature type="domain" description="Terpene synthase N-terminal" evidence="5">
    <location>
        <begin position="55"/>
        <end position="216"/>
    </location>
</feature>
<dbReference type="SFLD" id="SFLDG01019">
    <property type="entry name" value="Terpene_Cyclase_Like_1_C_Termi"/>
    <property type="match status" value="1"/>
</dbReference>
<dbReference type="InterPro" id="IPR036965">
    <property type="entry name" value="Terpene_synth_N_sf"/>
</dbReference>
<comment type="caution">
    <text evidence="7">The sequence shown here is derived from an EMBL/GenBank/DDBJ whole genome shotgun (WGS) entry which is preliminary data.</text>
</comment>
<dbReference type="InterPro" id="IPR001906">
    <property type="entry name" value="Terpene_synth_N"/>
</dbReference>
<evidence type="ECO:0000256" key="2">
    <source>
        <dbReference type="ARBA" id="ARBA00022723"/>
    </source>
</evidence>
<evidence type="ECO:0000256" key="4">
    <source>
        <dbReference type="ARBA" id="ARBA00023239"/>
    </source>
</evidence>
<evidence type="ECO:0000259" key="6">
    <source>
        <dbReference type="Pfam" id="PF03936"/>
    </source>
</evidence>
<dbReference type="GO" id="GO:0016114">
    <property type="term" value="P:terpenoid biosynthetic process"/>
    <property type="evidence" value="ECO:0007669"/>
    <property type="project" value="InterPro"/>
</dbReference>
<dbReference type="GO" id="GO:0010333">
    <property type="term" value="F:terpene synthase activity"/>
    <property type="evidence" value="ECO:0007669"/>
    <property type="project" value="InterPro"/>
</dbReference>
<organism evidence="7 8">
    <name type="scientific">Handroanthus impetiginosus</name>
    <dbReference type="NCBI Taxonomy" id="429701"/>
    <lineage>
        <taxon>Eukaryota</taxon>
        <taxon>Viridiplantae</taxon>
        <taxon>Streptophyta</taxon>
        <taxon>Embryophyta</taxon>
        <taxon>Tracheophyta</taxon>
        <taxon>Spermatophyta</taxon>
        <taxon>Magnoliopsida</taxon>
        <taxon>eudicotyledons</taxon>
        <taxon>Gunneridae</taxon>
        <taxon>Pentapetalae</taxon>
        <taxon>asterids</taxon>
        <taxon>lamiids</taxon>
        <taxon>Lamiales</taxon>
        <taxon>Bignoniaceae</taxon>
        <taxon>Crescentiina</taxon>
        <taxon>Tabebuia alliance</taxon>
        <taxon>Handroanthus</taxon>
    </lineage>
</organism>
<dbReference type="STRING" id="429701.A0A2G9FZT1"/>
<dbReference type="OrthoDB" id="1921927at2759"/>
<keyword evidence="2" id="KW-0479">Metal-binding</keyword>
<dbReference type="SUPFAM" id="SSF48576">
    <property type="entry name" value="Terpenoid synthases"/>
    <property type="match status" value="1"/>
</dbReference>
<dbReference type="InterPro" id="IPR050148">
    <property type="entry name" value="Terpene_synthase-like"/>
</dbReference>
<dbReference type="PANTHER" id="PTHR31225:SF0">
    <property type="entry name" value="S-(+)-LINALOOL SYNTHASE, CHLOROPLASTIC"/>
    <property type="match status" value="1"/>
</dbReference>
<name>A0A2G9FZT1_9LAMI</name>
<dbReference type="GO" id="GO:0102701">
    <property type="term" value="F:tricyclene synthase activity"/>
    <property type="evidence" value="ECO:0007669"/>
    <property type="project" value="UniProtKB-EC"/>
</dbReference>
<dbReference type="InterPro" id="IPR034741">
    <property type="entry name" value="Terpene_cyclase-like_1_C"/>
</dbReference>
<dbReference type="Pfam" id="PF01397">
    <property type="entry name" value="Terpene_synth"/>
    <property type="match status" value="1"/>
</dbReference>
<keyword evidence="8" id="KW-1185">Reference proteome</keyword>
<evidence type="ECO:0000256" key="3">
    <source>
        <dbReference type="ARBA" id="ARBA00022842"/>
    </source>
</evidence>
<comment type="cofactor">
    <cofactor evidence="1">
        <name>Mg(2+)</name>
        <dbReference type="ChEBI" id="CHEBI:18420"/>
    </cofactor>
</comment>
<dbReference type="Pfam" id="PF03936">
    <property type="entry name" value="Terpene_synth_C"/>
    <property type="match status" value="1"/>
</dbReference>
<dbReference type="Gene3D" id="1.10.600.10">
    <property type="entry name" value="Farnesyl Diphosphate Synthase"/>
    <property type="match status" value="1"/>
</dbReference>
<reference evidence="8" key="1">
    <citation type="journal article" date="2018" name="Gigascience">
        <title>Genome assembly of the Pink Ipe (Handroanthus impetiginosus, Bignoniaceae), a highly valued, ecologically keystone Neotropical timber forest tree.</title>
        <authorList>
            <person name="Silva-Junior O.B."/>
            <person name="Grattapaglia D."/>
            <person name="Novaes E."/>
            <person name="Collevatti R.G."/>
        </authorList>
    </citation>
    <scope>NUCLEOTIDE SEQUENCE [LARGE SCALE GENOMIC DNA]</scope>
    <source>
        <strain evidence="8">cv. UFG-1</strain>
    </source>
</reference>
<evidence type="ECO:0000259" key="5">
    <source>
        <dbReference type="Pfam" id="PF01397"/>
    </source>
</evidence>
<sequence>MNTSTKCPNCRVSHVCEASNSQKWSIAIEHNIAFDPSRLDQYHHLNEKSTLHLDKLYSAGYEQKIEDVKHLLQSMPENDPTESLALVDAIQKLGMNSHFQEQIENILQQFYKTTSGYIYGFYTLHDVSLLFRLLRQNGYCISPDVFNNFKGKDGKFRGKLRQDTRGLMELYEATQLSFEGEYVLDEAANFSSKILQECVAAGHMDPNWSKIITNKLRHPYHKTIARLTEKDFFQDFQWEKTLRELAVMDLHKGRSICQAELRQISAWWNELSLSDSLKFARNQPLKWYTWSMAILMDDINMSEQRVELTKSISFIYLIDDIFDLYGTQDELTVFTEAINKWDYAAIDTLPDYMKMCYRALLDTTHEIAHKIHEKHGYNPIDSLRTTWANMCDAFLLEAKWFGSGNLPTADLYLENGEVSSGVHVVLVHLFFLLGLGGGAIHLKDTSKLISSVATILRLWDDLGSAKDENQDGKDGSYIECYRKDNKGLSIMEAREHVLDMIENEWKILNEECFCVNQSLTLSFKRASLNFARTVSMMYNYDNNQQLPMLEEYVKFMLFD</sequence>
<protein>
    <submittedName>
        <fullName evidence="7">Tricyclene synthase</fullName>
        <ecNumber evidence="7">4.2.3.105</ecNumber>
    </submittedName>
</protein>
<dbReference type="Gene3D" id="1.50.10.130">
    <property type="entry name" value="Terpene synthase, N-terminal domain"/>
    <property type="match status" value="1"/>
</dbReference>
<dbReference type="EC" id="4.2.3.105" evidence="7"/>
<evidence type="ECO:0000313" key="8">
    <source>
        <dbReference type="Proteomes" id="UP000231279"/>
    </source>
</evidence>
<dbReference type="EMBL" id="NKXS01008295">
    <property type="protein sequence ID" value="PIM98550.1"/>
    <property type="molecule type" value="Genomic_DNA"/>
</dbReference>
<dbReference type="Proteomes" id="UP000231279">
    <property type="component" value="Unassembled WGS sequence"/>
</dbReference>
<proteinExistence type="predicted"/>
<dbReference type="AlphaFoldDB" id="A0A2G9FZT1"/>
<dbReference type="PANTHER" id="PTHR31225">
    <property type="entry name" value="OS04G0344100 PROTEIN-RELATED"/>
    <property type="match status" value="1"/>
</dbReference>
<keyword evidence="3" id="KW-0460">Magnesium</keyword>
<gene>
    <name evidence="7" type="ORF">CDL12_28968</name>
</gene>
<evidence type="ECO:0000313" key="7">
    <source>
        <dbReference type="EMBL" id="PIM98550.1"/>
    </source>
</evidence>
<evidence type="ECO:0000256" key="1">
    <source>
        <dbReference type="ARBA" id="ARBA00001946"/>
    </source>
</evidence>
<dbReference type="InterPro" id="IPR008949">
    <property type="entry name" value="Isoprenoid_synthase_dom_sf"/>
</dbReference>